<evidence type="ECO:0000256" key="6">
    <source>
        <dbReference type="ARBA" id="ARBA00047665"/>
    </source>
</evidence>
<dbReference type="GO" id="GO:0005829">
    <property type="term" value="C:cytosol"/>
    <property type="evidence" value="ECO:0007669"/>
    <property type="project" value="TreeGrafter"/>
</dbReference>
<keyword evidence="3" id="KW-0032">Aminotransferase</keyword>
<dbReference type="GO" id="GO:0004047">
    <property type="term" value="F:aminomethyltransferase activity"/>
    <property type="evidence" value="ECO:0007669"/>
    <property type="project" value="UniProtKB-EC"/>
</dbReference>
<dbReference type="PANTHER" id="PTHR43757:SF2">
    <property type="entry name" value="AMINOMETHYLTRANSFERASE, MITOCHONDRIAL"/>
    <property type="match status" value="1"/>
</dbReference>
<dbReference type="AlphaFoldDB" id="X1TFU2"/>
<evidence type="ECO:0000256" key="1">
    <source>
        <dbReference type="ARBA" id="ARBA00008609"/>
    </source>
</evidence>
<dbReference type="PIRSF" id="PIRSF006487">
    <property type="entry name" value="GcvT"/>
    <property type="match status" value="1"/>
</dbReference>
<dbReference type="PANTHER" id="PTHR43757">
    <property type="entry name" value="AMINOMETHYLTRANSFERASE"/>
    <property type="match status" value="1"/>
</dbReference>
<dbReference type="EC" id="2.1.2.10" evidence="2"/>
<name>X1TFU2_9ZZZZ</name>
<dbReference type="NCBIfam" id="TIGR00528">
    <property type="entry name" value="gcvT"/>
    <property type="match status" value="1"/>
</dbReference>
<feature type="non-terminal residue" evidence="9">
    <location>
        <position position="250"/>
    </location>
</feature>
<dbReference type="InterPro" id="IPR006222">
    <property type="entry name" value="GCVT_N"/>
</dbReference>
<dbReference type="InterPro" id="IPR029043">
    <property type="entry name" value="GcvT/YgfZ_C"/>
</dbReference>
<dbReference type="Gene3D" id="3.30.1360.120">
    <property type="entry name" value="Probable tRNA modification gtpase trme, domain 1"/>
    <property type="match status" value="1"/>
</dbReference>
<dbReference type="EMBL" id="BARW01028936">
    <property type="protein sequence ID" value="GAJ04134.1"/>
    <property type="molecule type" value="Genomic_DNA"/>
</dbReference>
<sequence>MENGGILDDLWAYRVGADQYLLVWNASNIEQKLDWLHRWAGSDPDIIIVNTSLDTVMVAVQGPSVHQLKNLESVSHLPHFGFTQTKIGDISVFVSRTGYTGEDGFEVIADAVKALPLWESFMAEGVKPCGLGARDSLRMEAGMMLCGLDMDTSTNPFEAGLGWLVDLGKGDFVGKSALLEIKRQGVKRKLVGFQIDGREIARSGYKVVKDGKEVGEVTSAGPSPTLGINIGFAYVPIELATLGTEIEIVI</sequence>
<evidence type="ECO:0000259" key="7">
    <source>
        <dbReference type="Pfam" id="PF01571"/>
    </source>
</evidence>
<comment type="caution">
    <text evidence="9">The sequence shown here is derived from an EMBL/GenBank/DDBJ whole genome shotgun (WGS) entry which is preliminary data.</text>
</comment>
<evidence type="ECO:0000256" key="3">
    <source>
        <dbReference type="ARBA" id="ARBA00022576"/>
    </source>
</evidence>
<organism evidence="9">
    <name type="scientific">marine sediment metagenome</name>
    <dbReference type="NCBI Taxonomy" id="412755"/>
    <lineage>
        <taxon>unclassified sequences</taxon>
        <taxon>metagenomes</taxon>
        <taxon>ecological metagenomes</taxon>
    </lineage>
</organism>
<feature type="domain" description="Aminomethyltransferase C-terminal" evidence="8">
    <location>
        <begin position="188"/>
        <end position="250"/>
    </location>
</feature>
<protein>
    <recommendedName>
        <fullName evidence="2">aminomethyltransferase</fullName>
        <ecNumber evidence="2">2.1.2.10</ecNumber>
    </recommendedName>
    <alternativeName>
        <fullName evidence="5">Glycine cleavage system T protein</fullName>
    </alternativeName>
</protein>
<dbReference type="InterPro" id="IPR006223">
    <property type="entry name" value="GcvT"/>
</dbReference>
<dbReference type="Pfam" id="PF01571">
    <property type="entry name" value="GCV_T"/>
    <property type="match status" value="1"/>
</dbReference>
<evidence type="ECO:0000259" key="8">
    <source>
        <dbReference type="Pfam" id="PF08669"/>
    </source>
</evidence>
<evidence type="ECO:0000313" key="9">
    <source>
        <dbReference type="EMBL" id="GAJ04134.1"/>
    </source>
</evidence>
<dbReference type="SUPFAM" id="SSF101790">
    <property type="entry name" value="Aminomethyltransferase beta-barrel domain"/>
    <property type="match status" value="1"/>
</dbReference>
<dbReference type="InterPro" id="IPR013977">
    <property type="entry name" value="GcvT_C"/>
</dbReference>
<dbReference type="InterPro" id="IPR027266">
    <property type="entry name" value="TrmE/GcvT-like"/>
</dbReference>
<accession>X1TFU2</accession>
<proteinExistence type="inferred from homology"/>
<keyword evidence="4" id="KW-0808">Transferase</keyword>
<dbReference type="Pfam" id="PF08669">
    <property type="entry name" value="GCV_T_C"/>
    <property type="match status" value="1"/>
</dbReference>
<comment type="catalytic activity">
    <reaction evidence="6">
        <text>N(6)-[(R)-S(8)-aminomethyldihydrolipoyl]-L-lysyl-[protein] + (6S)-5,6,7,8-tetrahydrofolate = N(6)-[(R)-dihydrolipoyl]-L-lysyl-[protein] + (6R)-5,10-methylene-5,6,7,8-tetrahydrofolate + NH4(+)</text>
        <dbReference type="Rhea" id="RHEA:16945"/>
        <dbReference type="Rhea" id="RHEA-COMP:10475"/>
        <dbReference type="Rhea" id="RHEA-COMP:10492"/>
        <dbReference type="ChEBI" id="CHEBI:15636"/>
        <dbReference type="ChEBI" id="CHEBI:28938"/>
        <dbReference type="ChEBI" id="CHEBI:57453"/>
        <dbReference type="ChEBI" id="CHEBI:83100"/>
        <dbReference type="ChEBI" id="CHEBI:83143"/>
        <dbReference type="EC" id="2.1.2.10"/>
    </reaction>
</comment>
<dbReference type="SUPFAM" id="SSF103025">
    <property type="entry name" value="Folate-binding domain"/>
    <property type="match status" value="1"/>
</dbReference>
<evidence type="ECO:0000256" key="2">
    <source>
        <dbReference type="ARBA" id="ARBA00012616"/>
    </source>
</evidence>
<dbReference type="GO" id="GO:0005960">
    <property type="term" value="C:glycine cleavage complex"/>
    <property type="evidence" value="ECO:0007669"/>
    <property type="project" value="InterPro"/>
</dbReference>
<comment type="similarity">
    <text evidence="1">Belongs to the GcvT family.</text>
</comment>
<reference evidence="9" key="1">
    <citation type="journal article" date="2014" name="Front. Microbiol.">
        <title>High frequency of phylogenetically diverse reductive dehalogenase-homologous genes in deep subseafloor sedimentary metagenomes.</title>
        <authorList>
            <person name="Kawai M."/>
            <person name="Futagami T."/>
            <person name="Toyoda A."/>
            <person name="Takaki Y."/>
            <person name="Nishi S."/>
            <person name="Hori S."/>
            <person name="Arai W."/>
            <person name="Tsubouchi T."/>
            <person name="Morono Y."/>
            <person name="Uchiyama I."/>
            <person name="Ito T."/>
            <person name="Fujiyama A."/>
            <person name="Inagaki F."/>
            <person name="Takami H."/>
        </authorList>
    </citation>
    <scope>NUCLEOTIDE SEQUENCE</scope>
    <source>
        <strain evidence="9">Expedition CK06-06</strain>
    </source>
</reference>
<feature type="domain" description="GCVT N-terminal" evidence="7">
    <location>
        <begin position="2"/>
        <end position="169"/>
    </location>
</feature>
<dbReference type="GO" id="GO:0006546">
    <property type="term" value="P:glycine catabolic process"/>
    <property type="evidence" value="ECO:0007669"/>
    <property type="project" value="InterPro"/>
</dbReference>
<evidence type="ECO:0000256" key="5">
    <source>
        <dbReference type="ARBA" id="ARBA00031395"/>
    </source>
</evidence>
<evidence type="ECO:0000256" key="4">
    <source>
        <dbReference type="ARBA" id="ARBA00022679"/>
    </source>
</evidence>
<dbReference type="GO" id="GO:0008483">
    <property type="term" value="F:transaminase activity"/>
    <property type="evidence" value="ECO:0007669"/>
    <property type="project" value="UniProtKB-KW"/>
</dbReference>
<gene>
    <name evidence="9" type="ORF">S12H4_46604</name>
</gene>
<dbReference type="InterPro" id="IPR028896">
    <property type="entry name" value="GcvT/YgfZ/DmdA"/>
</dbReference>